<name>A0A1F6CSE2_HANXR</name>
<accession>A0A1F6CSE2</accession>
<comment type="caution">
    <text evidence="2">The sequence shown here is derived from an EMBL/GenBank/DDBJ whole genome shotgun (WGS) entry which is preliminary data.</text>
</comment>
<dbReference type="InterPro" id="IPR013022">
    <property type="entry name" value="Xyl_isomerase-like_TIM-brl"/>
</dbReference>
<dbReference type="PANTHER" id="PTHR12110">
    <property type="entry name" value="HYDROXYPYRUVATE ISOMERASE"/>
    <property type="match status" value="1"/>
</dbReference>
<evidence type="ECO:0000259" key="1">
    <source>
        <dbReference type="Pfam" id="PF01261"/>
    </source>
</evidence>
<proteinExistence type="predicted"/>
<dbReference type="Gene3D" id="3.20.20.150">
    <property type="entry name" value="Divalent-metal-dependent TIM barrel enzymes"/>
    <property type="match status" value="1"/>
</dbReference>
<sequence>MDIGFLTAPFRNESLDHVIHFAADNGFDALEVAATPGSRHLDPAALTARQAREIAAKVEKKGLRISSLACYTNVTDPDPQRRQAVASHLIKAVDAAHALGVDVVCAMAGLPQPGLTRIETIEKVVSKVYPKILRHAAKKGVKIALENWTATNIRNLQEWDRIFEVVPDENFGLNFDPSHLYWQGIDHIEAVSRFAKRIFHVHAKDTEVQVHRLRYLGNQAGGWWRYVIPGLGDIAWGPFIGALRRIGYNDALSIEHEDGAQGREEGFIRGKNYLRQFA</sequence>
<dbReference type="Pfam" id="PF01261">
    <property type="entry name" value="AP_endonuc_2"/>
    <property type="match status" value="1"/>
</dbReference>
<evidence type="ECO:0000313" key="3">
    <source>
        <dbReference type="Proteomes" id="UP000178606"/>
    </source>
</evidence>
<protein>
    <submittedName>
        <fullName evidence="2">Sugar phosphate isomerase</fullName>
    </submittedName>
</protein>
<reference evidence="2 3" key="1">
    <citation type="journal article" date="2016" name="Nat. Commun.">
        <title>Thousands of microbial genomes shed light on interconnected biogeochemical processes in an aquifer system.</title>
        <authorList>
            <person name="Anantharaman K."/>
            <person name="Brown C.T."/>
            <person name="Hug L.A."/>
            <person name="Sharon I."/>
            <person name="Castelle C.J."/>
            <person name="Probst A.J."/>
            <person name="Thomas B.C."/>
            <person name="Singh A."/>
            <person name="Wilkins M.J."/>
            <person name="Karaoz U."/>
            <person name="Brodie E.L."/>
            <person name="Williams K.H."/>
            <person name="Hubbard S.S."/>
            <person name="Banfield J.F."/>
        </authorList>
    </citation>
    <scope>NUCLEOTIDE SEQUENCE [LARGE SCALE GENOMIC DNA]</scope>
    <source>
        <strain evidence="3">RIFCSPLOWO2_12_FULL_64_10</strain>
    </source>
</reference>
<dbReference type="AlphaFoldDB" id="A0A1F6CSE2"/>
<dbReference type="GO" id="GO:0016853">
    <property type="term" value="F:isomerase activity"/>
    <property type="evidence" value="ECO:0007669"/>
    <property type="project" value="UniProtKB-KW"/>
</dbReference>
<organism evidence="2 3">
    <name type="scientific">Handelsmanbacteria sp. (strain RIFCSPLOWO2_12_FULL_64_10)</name>
    <dbReference type="NCBI Taxonomy" id="1817868"/>
    <lineage>
        <taxon>Bacteria</taxon>
        <taxon>Candidatus Handelsmaniibacteriota</taxon>
    </lineage>
</organism>
<feature type="domain" description="Xylose isomerase-like TIM barrel" evidence="1">
    <location>
        <begin position="20"/>
        <end position="276"/>
    </location>
</feature>
<keyword evidence="2" id="KW-0413">Isomerase</keyword>
<gene>
    <name evidence="2" type="ORF">A3F84_19855</name>
</gene>
<dbReference type="InterPro" id="IPR050312">
    <property type="entry name" value="IolE/XylAMocC-like"/>
</dbReference>
<dbReference type="EMBL" id="MFKF01000157">
    <property type="protein sequence ID" value="OGG52108.1"/>
    <property type="molecule type" value="Genomic_DNA"/>
</dbReference>
<dbReference type="Proteomes" id="UP000178606">
    <property type="component" value="Unassembled WGS sequence"/>
</dbReference>
<dbReference type="SUPFAM" id="SSF51658">
    <property type="entry name" value="Xylose isomerase-like"/>
    <property type="match status" value="1"/>
</dbReference>
<evidence type="ECO:0000313" key="2">
    <source>
        <dbReference type="EMBL" id="OGG52108.1"/>
    </source>
</evidence>
<dbReference type="InterPro" id="IPR036237">
    <property type="entry name" value="Xyl_isomerase-like_sf"/>
</dbReference>
<dbReference type="PANTHER" id="PTHR12110:SF21">
    <property type="entry name" value="XYLOSE ISOMERASE-LIKE TIM BARREL DOMAIN-CONTAINING PROTEIN"/>
    <property type="match status" value="1"/>
</dbReference>